<sequence>MSRIIADPAATMTTQPSACQEDFPCRITASYRPSPAREDGPRPPIALESVHAGFPSVAQDYMVGDFSLDDHVIPHPETTFIVSVAGDSMQGAGIWDGDLLIVDRGIDPQDGDVVIAAIDGDLTVKRLVRRGHRILLHPENRRYPDIIVEEPQSLLVWGVATGCYHPLRPAPRALPIDGGGRHPPACGGGQSSRDGQDPGVDS</sequence>
<keyword evidence="5" id="KW-0234">DNA repair</keyword>
<keyword evidence="4 7" id="KW-0068">Autocatalytic cleavage</keyword>
<name>A0A087BQI6_9BIFI</name>
<dbReference type="Proteomes" id="UP000029014">
    <property type="component" value="Unassembled WGS sequence"/>
</dbReference>
<dbReference type="SUPFAM" id="SSF51306">
    <property type="entry name" value="LexA/Signal peptidase"/>
    <property type="match status" value="1"/>
</dbReference>
<dbReference type="NCBIfam" id="NF007621">
    <property type="entry name" value="PRK10276.1"/>
    <property type="match status" value="1"/>
</dbReference>
<evidence type="ECO:0000256" key="7">
    <source>
        <dbReference type="RuleBase" id="RU003991"/>
    </source>
</evidence>
<dbReference type="GO" id="GO:0004252">
    <property type="term" value="F:serine-type endopeptidase activity"/>
    <property type="evidence" value="ECO:0007669"/>
    <property type="project" value="UniProtKB-EC"/>
</dbReference>
<dbReference type="PRINTS" id="PR00726">
    <property type="entry name" value="LEXASERPTASE"/>
</dbReference>
<reference evidence="10 11" key="1">
    <citation type="submission" date="2014-03" db="EMBL/GenBank/DDBJ databases">
        <title>Genomics of Bifidobacteria.</title>
        <authorList>
            <person name="Ventura M."/>
            <person name="Milani C."/>
            <person name="Lugli G.A."/>
        </authorList>
    </citation>
    <scope>NUCLEOTIDE SEQUENCE [LARGE SCALE GENOMIC DNA]</scope>
    <source>
        <strain evidence="10 11">LMG 11592</strain>
    </source>
</reference>
<organism evidence="10 11">
    <name type="scientific">Bifidobacterium minimum</name>
    <dbReference type="NCBI Taxonomy" id="1693"/>
    <lineage>
        <taxon>Bacteria</taxon>
        <taxon>Bacillati</taxon>
        <taxon>Actinomycetota</taxon>
        <taxon>Actinomycetes</taxon>
        <taxon>Bifidobacteriales</taxon>
        <taxon>Bifidobacteriaceae</taxon>
        <taxon>Bifidobacterium</taxon>
    </lineage>
</organism>
<evidence type="ECO:0000256" key="2">
    <source>
        <dbReference type="ARBA" id="ARBA00022763"/>
    </source>
</evidence>
<evidence type="ECO:0000313" key="11">
    <source>
        <dbReference type="Proteomes" id="UP000029014"/>
    </source>
</evidence>
<comment type="similarity">
    <text evidence="1 7">Belongs to the peptidase S24 family.</text>
</comment>
<dbReference type="GO" id="GO:0006355">
    <property type="term" value="P:regulation of DNA-templated transcription"/>
    <property type="evidence" value="ECO:0007669"/>
    <property type="project" value="InterPro"/>
</dbReference>
<dbReference type="GO" id="GO:0003677">
    <property type="term" value="F:DNA binding"/>
    <property type="evidence" value="ECO:0007669"/>
    <property type="project" value="InterPro"/>
</dbReference>
<dbReference type="InterPro" id="IPR039418">
    <property type="entry name" value="LexA-like"/>
</dbReference>
<dbReference type="GO" id="GO:0006281">
    <property type="term" value="P:DNA repair"/>
    <property type="evidence" value="ECO:0007669"/>
    <property type="project" value="UniProtKB-KW"/>
</dbReference>
<keyword evidence="3 7" id="KW-0378">Hydrolase</keyword>
<dbReference type="RefSeq" id="WP_022861371.1">
    <property type="nucleotide sequence ID" value="NZ_JGZD01000007.1"/>
</dbReference>
<dbReference type="InterPro" id="IPR050077">
    <property type="entry name" value="LexA_repressor"/>
</dbReference>
<evidence type="ECO:0000259" key="9">
    <source>
        <dbReference type="Pfam" id="PF00717"/>
    </source>
</evidence>
<dbReference type="CDD" id="cd06529">
    <property type="entry name" value="S24_LexA-like"/>
    <property type="match status" value="1"/>
</dbReference>
<dbReference type="GO" id="GO:0009432">
    <property type="term" value="P:SOS response"/>
    <property type="evidence" value="ECO:0007669"/>
    <property type="project" value="UniProtKB-KW"/>
</dbReference>
<dbReference type="Gene3D" id="2.10.109.10">
    <property type="entry name" value="Umud Fragment, subunit A"/>
    <property type="match status" value="1"/>
</dbReference>
<evidence type="ECO:0000313" key="10">
    <source>
        <dbReference type="EMBL" id="KFI73286.1"/>
    </source>
</evidence>
<comment type="caution">
    <text evidence="10">The sequence shown here is derived from an EMBL/GenBank/DDBJ whole genome shotgun (WGS) entry which is preliminary data.</text>
</comment>
<evidence type="ECO:0000256" key="1">
    <source>
        <dbReference type="ARBA" id="ARBA00007484"/>
    </source>
</evidence>
<feature type="region of interest" description="Disordered" evidence="8">
    <location>
        <begin position="174"/>
        <end position="202"/>
    </location>
</feature>
<evidence type="ECO:0000256" key="5">
    <source>
        <dbReference type="ARBA" id="ARBA00023204"/>
    </source>
</evidence>
<evidence type="ECO:0000256" key="6">
    <source>
        <dbReference type="ARBA" id="ARBA00023236"/>
    </source>
</evidence>
<feature type="domain" description="Peptidase S24/S26A/S26B/S26C" evidence="9">
    <location>
        <begin position="48"/>
        <end position="160"/>
    </location>
</feature>
<dbReference type="eggNOG" id="COG1974">
    <property type="taxonomic scope" value="Bacteria"/>
</dbReference>
<keyword evidence="6" id="KW-0742">SOS response</keyword>
<keyword evidence="2" id="KW-0227">DNA damage</keyword>
<protein>
    <submittedName>
        <fullName evidence="10">Peptidase S24 and S26 domain protein</fullName>
        <ecNumber evidence="10">3.4.21.88</ecNumber>
    </submittedName>
</protein>
<dbReference type="EMBL" id="JGZD01000007">
    <property type="protein sequence ID" value="KFI73286.1"/>
    <property type="molecule type" value="Genomic_DNA"/>
</dbReference>
<dbReference type="STRING" id="1693.BMIN_1381"/>
<dbReference type="EC" id="3.4.21.88" evidence="10"/>
<dbReference type="AlphaFoldDB" id="A0A087BQI6"/>
<dbReference type="PANTHER" id="PTHR33516">
    <property type="entry name" value="LEXA REPRESSOR"/>
    <property type="match status" value="1"/>
</dbReference>
<evidence type="ECO:0000256" key="4">
    <source>
        <dbReference type="ARBA" id="ARBA00022813"/>
    </source>
</evidence>
<evidence type="ECO:0000256" key="8">
    <source>
        <dbReference type="SAM" id="MobiDB-lite"/>
    </source>
</evidence>
<dbReference type="InterPro" id="IPR015927">
    <property type="entry name" value="Peptidase_S24_S26A/B/C"/>
</dbReference>
<evidence type="ECO:0000256" key="3">
    <source>
        <dbReference type="ARBA" id="ARBA00022801"/>
    </source>
</evidence>
<dbReference type="InterPro" id="IPR036286">
    <property type="entry name" value="LexA/Signal_pep-like_sf"/>
</dbReference>
<proteinExistence type="inferred from homology"/>
<dbReference type="Pfam" id="PF00717">
    <property type="entry name" value="Peptidase_S24"/>
    <property type="match status" value="1"/>
</dbReference>
<dbReference type="InterPro" id="IPR006197">
    <property type="entry name" value="Peptidase_S24_LexA"/>
</dbReference>
<dbReference type="PANTHER" id="PTHR33516:SF2">
    <property type="entry name" value="LEXA REPRESSOR-RELATED"/>
    <property type="match status" value="1"/>
</dbReference>
<accession>A0A087BQI6</accession>
<gene>
    <name evidence="10" type="ORF">BMIN_1381</name>
</gene>
<keyword evidence="11" id="KW-1185">Reference proteome</keyword>